<dbReference type="SMART" id="SM00382">
    <property type="entry name" value="AAA"/>
    <property type="match status" value="1"/>
</dbReference>
<organism evidence="7 8">
    <name type="scientific">Pseudolactococcus plantarum</name>
    <dbReference type="NCBI Taxonomy" id="1365"/>
    <lineage>
        <taxon>Bacteria</taxon>
        <taxon>Bacillati</taxon>
        <taxon>Bacillota</taxon>
        <taxon>Bacilli</taxon>
        <taxon>Lactobacillales</taxon>
        <taxon>Streptococcaceae</taxon>
        <taxon>Pseudolactococcus</taxon>
    </lineage>
</organism>
<evidence type="ECO:0000259" key="6">
    <source>
        <dbReference type="PROSITE" id="PS50893"/>
    </source>
</evidence>
<protein>
    <submittedName>
        <fullName evidence="7">Macrolide ABC transporter ATP-binding protein</fullName>
    </submittedName>
</protein>
<dbReference type="PROSITE" id="PS50893">
    <property type="entry name" value="ABC_TRANSPORTER_2"/>
    <property type="match status" value="1"/>
</dbReference>
<evidence type="ECO:0000256" key="4">
    <source>
        <dbReference type="ARBA" id="ARBA00022840"/>
    </source>
</evidence>
<evidence type="ECO:0000313" key="8">
    <source>
        <dbReference type="Proteomes" id="UP000242246"/>
    </source>
</evidence>
<dbReference type="InterPro" id="IPR017911">
    <property type="entry name" value="MacB-like_ATP-bd"/>
</dbReference>
<dbReference type="PROSITE" id="PS00211">
    <property type="entry name" value="ABC_TRANSPORTER_1"/>
    <property type="match status" value="1"/>
</dbReference>
<dbReference type="GO" id="GO:0022857">
    <property type="term" value="F:transmembrane transporter activity"/>
    <property type="evidence" value="ECO:0007669"/>
    <property type="project" value="UniProtKB-ARBA"/>
</dbReference>
<keyword evidence="2" id="KW-0813">Transport</keyword>
<dbReference type="FunFam" id="3.40.50.300:FF:000032">
    <property type="entry name" value="Export ABC transporter ATP-binding protein"/>
    <property type="match status" value="1"/>
</dbReference>
<dbReference type="GO" id="GO:0006865">
    <property type="term" value="P:amino acid transport"/>
    <property type="evidence" value="ECO:0007669"/>
    <property type="project" value="UniProtKB-KW"/>
</dbReference>
<dbReference type="GO" id="GO:0016887">
    <property type="term" value="F:ATP hydrolysis activity"/>
    <property type="evidence" value="ECO:0007669"/>
    <property type="project" value="InterPro"/>
</dbReference>
<proteinExistence type="inferred from homology"/>
<sequence>MIRFKNINKTYKVGDQEVKALENVSFDIEQGEFTVILGPSGSGKSTALNILGGIDKPTSGQFLFDDLAIDTFTEAKLSDYRRDIVGFVFQFYNLIPSLTALENVGIAAQLTNHQDLAETFIESVGLAHRKNNFPAQLSGGEMQRVSIARALAKKPKLLLCDEPTGALDSVTGLKIIDILRKASENSQTAVVMVTHNAEFAKLAHKVIRLHDGEVAAIEMNPKPASLSEVNI</sequence>
<evidence type="ECO:0000256" key="5">
    <source>
        <dbReference type="ARBA" id="ARBA00022970"/>
    </source>
</evidence>
<dbReference type="CDD" id="cd03255">
    <property type="entry name" value="ABC_MJ0796_LolCDE_FtsE"/>
    <property type="match status" value="1"/>
</dbReference>
<dbReference type="Proteomes" id="UP000242246">
    <property type="component" value="Unassembled WGS sequence"/>
</dbReference>
<comment type="caution">
    <text evidence="7">The sequence shown here is derived from an EMBL/GenBank/DDBJ whole genome shotgun (WGS) entry which is preliminary data.</text>
</comment>
<dbReference type="AlphaFoldDB" id="A0A2A5RY09"/>
<reference evidence="7 8" key="1">
    <citation type="submission" date="2014-12" db="EMBL/GenBank/DDBJ databases">
        <title>Draft genome sequences of 10 type strains of Lactococcus.</title>
        <authorList>
            <person name="Sun Z."/>
            <person name="Zhong Z."/>
            <person name="Liu W."/>
            <person name="Zhang W."/>
            <person name="Zhang H."/>
        </authorList>
    </citation>
    <scope>NUCLEOTIDE SEQUENCE [LARGE SCALE GENOMIC DNA]</scope>
    <source>
        <strain evidence="7 8">DSM 20686</strain>
    </source>
</reference>
<keyword evidence="8" id="KW-1185">Reference proteome</keyword>
<evidence type="ECO:0000256" key="1">
    <source>
        <dbReference type="ARBA" id="ARBA00005417"/>
    </source>
</evidence>
<comment type="similarity">
    <text evidence="1">Belongs to the ABC transporter superfamily.</text>
</comment>
<dbReference type="Pfam" id="PF00005">
    <property type="entry name" value="ABC_tran"/>
    <property type="match status" value="1"/>
</dbReference>
<dbReference type="SUPFAM" id="SSF52540">
    <property type="entry name" value="P-loop containing nucleoside triphosphate hydrolases"/>
    <property type="match status" value="1"/>
</dbReference>
<keyword evidence="4 7" id="KW-0067">ATP-binding</keyword>
<dbReference type="EMBL" id="JXJX01000010">
    <property type="protein sequence ID" value="PCS06119.1"/>
    <property type="molecule type" value="Genomic_DNA"/>
</dbReference>
<evidence type="ECO:0000313" key="7">
    <source>
        <dbReference type="EMBL" id="PCS06119.1"/>
    </source>
</evidence>
<dbReference type="PANTHER" id="PTHR42798:SF2">
    <property type="entry name" value="ABC TRANSPORTER ATP-BINDING PROTEIN MG467-RELATED"/>
    <property type="match status" value="1"/>
</dbReference>
<dbReference type="InterPro" id="IPR003593">
    <property type="entry name" value="AAA+_ATPase"/>
</dbReference>
<dbReference type="GO" id="GO:0098796">
    <property type="term" value="C:membrane protein complex"/>
    <property type="evidence" value="ECO:0007669"/>
    <property type="project" value="UniProtKB-ARBA"/>
</dbReference>
<gene>
    <name evidence="7" type="ORF">RU87_GL000315</name>
</gene>
<feature type="domain" description="ABC transporter" evidence="6">
    <location>
        <begin position="2"/>
        <end position="231"/>
    </location>
</feature>
<dbReference type="RefSeq" id="WP_068163517.1">
    <property type="nucleotide sequence ID" value="NZ_JXJX01000010.1"/>
</dbReference>
<evidence type="ECO:0000256" key="2">
    <source>
        <dbReference type="ARBA" id="ARBA00022448"/>
    </source>
</evidence>
<dbReference type="GO" id="GO:0005524">
    <property type="term" value="F:ATP binding"/>
    <property type="evidence" value="ECO:0007669"/>
    <property type="project" value="UniProtKB-KW"/>
</dbReference>
<dbReference type="STRING" id="1348632.GCA_001591745_01366"/>
<dbReference type="Gene3D" id="3.40.50.300">
    <property type="entry name" value="P-loop containing nucleotide triphosphate hydrolases"/>
    <property type="match status" value="1"/>
</dbReference>
<dbReference type="PANTHER" id="PTHR42798">
    <property type="entry name" value="LIPOPROTEIN-RELEASING SYSTEM ATP-BINDING PROTEIN LOLD"/>
    <property type="match status" value="1"/>
</dbReference>
<dbReference type="InterPro" id="IPR003439">
    <property type="entry name" value="ABC_transporter-like_ATP-bd"/>
</dbReference>
<accession>A0A2A5RY09</accession>
<dbReference type="InterPro" id="IPR027417">
    <property type="entry name" value="P-loop_NTPase"/>
</dbReference>
<evidence type="ECO:0000256" key="3">
    <source>
        <dbReference type="ARBA" id="ARBA00022741"/>
    </source>
</evidence>
<dbReference type="OrthoDB" id="9791546at2"/>
<keyword evidence="3" id="KW-0547">Nucleotide-binding</keyword>
<name>A0A2A5RY09_9LACT</name>
<keyword evidence="5" id="KW-0029">Amino-acid transport</keyword>
<dbReference type="InterPro" id="IPR017871">
    <property type="entry name" value="ABC_transporter-like_CS"/>
</dbReference>